<evidence type="ECO:0000313" key="8">
    <source>
        <dbReference type="EMBL" id="EDO45555.1"/>
    </source>
</evidence>
<dbReference type="PhylomeDB" id="A7RSF8"/>
<evidence type="ECO:0000256" key="1">
    <source>
        <dbReference type="ARBA" id="ARBA00004651"/>
    </source>
</evidence>
<dbReference type="KEGG" id="nve:5517678"/>
<keyword evidence="5 6" id="KW-0472">Membrane</keyword>
<feature type="transmembrane region" description="Helical" evidence="6">
    <location>
        <begin position="35"/>
        <end position="56"/>
    </location>
</feature>
<dbReference type="SUPFAM" id="SSF81321">
    <property type="entry name" value="Family A G protein-coupled receptor-like"/>
    <property type="match status" value="1"/>
</dbReference>
<feature type="transmembrane region" description="Helical" evidence="6">
    <location>
        <begin position="151"/>
        <end position="173"/>
    </location>
</feature>
<dbReference type="Pfam" id="PF00001">
    <property type="entry name" value="7tm_1"/>
    <property type="match status" value="1"/>
</dbReference>
<protein>
    <recommendedName>
        <fullName evidence="7">G-protein coupled receptors family 1 profile domain-containing protein</fullName>
    </recommendedName>
</protein>
<reference evidence="8 9" key="1">
    <citation type="journal article" date="2007" name="Science">
        <title>Sea anemone genome reveals ancestral eumetazoan gene repertoire and genomic organization.</title>
        <authorList>
            <person name="Putnam N.H."/>
            <person name="Srivastava M."/>
            <person name="Hellsten U."/>
            <person name="Dirks B."/>
            <person name="Chapman J."/>
            <person name="Salamov A."/>
            <person name="Terry A."/>
            <person name="Shapiro H."/>
            <person name="Lindquist E."/>
            <person name="Kapitonov V.V."/>
            <person name="Jurka J."/>
            <person name="Genikhovich G."/>
            <person name="Grigoriev I.V."/>
            <person name="Lucas S.M."/>
            <person name="Steele R.E."/>
            <person name="Finnerty J.R."/>
            <person name="Technau U."/>
            <person name="Martindale M.Q."/>
            <person name="Rokhsar D.S."/>
        </authorList>
    </citation>
    <scope>NUCLEOTIDE SEQUENCE [LARGE SCALE GENOMIC DNA]</scope>
    <source>
        <strain evidence="9">CH2 X CH6</strain>
    </source>
</reference>
<keyword evidence="9" id="KW-1185">Reference proteome</keyword>
<comment type="subcellular location">
    <subcellularLocation>
        <location evidence="1">Cell membrane</location>
        <topology evidence="1">Multi-pass membrane protein</topology>
    </subcellularLocation>
</comment>
<keyword evidence="3 6" id="KW-0812">Transmembrane</keyword>
<accession>A7RSF8</accession>
<dbReference type="AlphaFoldDB" id="A7RSF8"/>
<evidence type="ECO:0000256" key="3">
    <source>
        <dbReference type="ARBA" id="ARBA00022692"/>
    </source>
</evidence>
<proteinExistence type="predicted"/>
<dbReference type="Gene3D" id="1.20.1070.10">
    <property type="entry name" value="Rhodopsin 7-helix transmembrane proteins"/>
    <property type="match status" value="1"/>
</dbReference>
<feature type="transmembrane region" description="Helical" evidence="6">
    <location>
        <begin position="232"/>
        <end position="255"/>
    </location>
</feature>
<keyword evidence="4 6" id="KW-1133">Transmembrane helix</keyword>
<dbReference type="HOGENOM" id="CLU_866846_0_0_1"/>
<dbReference type="PANTHER" id="PTHR22750">
    <property type="entry name" value="G-PROTEIN COUPLED RECEPTOR"/>
    <property type="match status" value="1"/>
</dbReference>
<feature type="transmembrane region" description="Helical" evidence="6">
    <location>
        <begin position="261"/>
        <end position="283"/>
    </location>
</feature>
<gene>
    <name evidence="8" type="ORF">NEMVEDRAFT_v1g201439</name>
</gene>
<evidence type="ECO:0000256" key="6">
    <source>
        <dbReference type="SAM" id="Phobius"/>
    </source>
</evidence>
<evidence type="ECO:0000256" key="5">
    <source>
        <dbReference type="ARBA" id="ARBA00023136"/>
    </source>
</evidence>
<dbReference type="CDD" id="cd00637">
    <property type="entry name" value="7tm_classA_rhodopsin-like"/>
    <property type="match status" value="1"/>
</dbReference>
<evidence type="ECO:0000256" key="4">
    <source>
        <dbReference type="ARBA" id="ARBA00022989"/>
    </source>
</evidence>
<dbReference type="eggNOG" id="KOG3656">
    <property type="taxonomic scope" value="Eukaryota"/>
</dbReference>
<dbReference type="Proteomes" id="UP000001593">
    <property type="component" value="Unassembled WGS sequence"/>
</dbReference>
<dbReference type="GO" id="GO:0004930">
    <property type="term" value="F:G protein-coupled receptor activity"/>
    <property type="evidence" value="ECO:0007669"/>
    <property type="project" value="InterPro"/>
</dbReference>
<dbReference type="InterPro" id="IPR000276">
    <property type="entry name" value="GPCR_Rhodpsn"/>
</dbReference>
<organism evidence="8 9">
    <name type="scientific">Nematostella vectensis</name>
    <name type="common">Starlet sea anemone</name>
    <dbReference type="NCBI Taxonomy" id="45351"/>
    <lineage>
        <taxon>Eukaryota</taxon>
        <taxon>Metazoa</taxon>
        <taxon>Cnidaria</taxon>
        <taxon>Anthozoa</taxon>
        <taxon>Hexacorallia</taxon>
        <taxon>Actiniaria</taxon>
        <taxon>Edwardsiidae</taxon>
        <taxon>Nematostella</taxon>
    </lineage>
</organism>
<dbReference type="OrthoDB" id="10011551at2759"/>
<evidence type="ECO:0000256" key="2">
    <source>
        <dbReference type="ARBA" id="ARBA00022475"/>
    </source>
</evidence>
<dbReference type="PROSITE" id="PS50262">
    <property type="entry name" value="G_PROTEIN_RECEP_F1_2"/>
    <property type="match status" value="1"/>
</dbReference>
<sequence length="320" mass="36292">MSATDIPRPKCYVQTWLTVDFLEKYLYITHVTVPMLNMIFLGAQMAFNILILIAIIKNNRIRTPSTLLLGNICIKDLVIASILQPNGIFRSINFLVQDNHCYKSAADDIRPFTVFLYRCVSLASWVMVSIDRWLAIRRASKYRVIFTRKRAYIAIGVGWIYSVVLSYLATFVMNKDQRYLLVFIQFGLTCLIIIYIQINVYRSIKAHGSNIGALTSAQQTQAAIEERVSITVAYFVIALAISYLPMIIDALLFYFGTNLSLMTSPWCEMLLLANGAINPFIWLKTSEQMRKAVKDAASLPSWMFSSRVAPAASSQETENT</sequence>
<dbReference type="GO" id="GO:0005886">
    <property type="term" value="C:plasma membrane"/>
    <property type="evidence" value="ECO:0007669"/>
    <property type="project" value="UniProtKB-SubCell"/>
</dbReference>
<keyword evidence="2" id="KW-1003">Cell membrane</keyword>
<dbReference type="InterPro" id="IPR017452">
    <property type="entry name" value="GPCR_Rhodpsn_7TM"/>
</dbReference>
<feature type="domain" description="G-protein coupled receptors family 1 profile" evidence="7">
    <location>
        <begin position="47"/>
        <end position="282"/>
    </location>
</feature>
<feature type="transmembrane region" description="Helical" evidence="6">
    <location>
        <begin position="179"/>
        <end position="198"/>
    </location>
</feature>
<dbReference type="EMBL" id="DS469534">
    <property type="protein sequence ID" value="EDO45555.1"/>
    <property type="molecule type" value="Genomic_DNA"/>
</dbReference>
<name>A7RSF8_NEMVE</name>
<evidence type="ECO:0000259" key="7">
    <source>
        <dbReference type="PROSITE" id="PS50262"/>
    </source>
</evidence>
<dbReference type="PRINTS" id="PR00237">
    <property type="entry name" value="GPCRRHODOPSN"/>
</dbReference>
<evidence type="ECO:0000313" key="9">
    <source>
        <dbReference type="Proteomes" id="UP000001593"/>
    </source>
</evidence>
<dbReference type="InParanoid" id="A7RSF8"/>